<keyword evidence="1" id="KW-0808">Transferase</keyword>
<comment type="catalytic activity">
    <reaction evidence="5">
        <text>L-threonyl-[protein] + ATP = O-phospho-L-threonyl-[protein] + ADP + H(+)</text>
        <dbReference type="Rhea" id="RHEA:46608"/>
        <dbReference type="Rhea" id="RHEA-COMP:11060"/>
        <dbReference type="Rhea" id="RHEA-COMP:11605"/>
        <dbReference type="ChEBI" id="CHEBI:15378"/>
        <dbReference type="ChEBI" id="CHEBI:30013"/>
        <dbReference type="ChEBI" id="CHEBI:30616"/>
        <dbReference type="ChEBI" id="CHEBI:61977"/>
        <dbReference type="ChEBI" id="CHEBI:456216"/>
        <dbReference type="EC" id="2.7.11.1"/>
    </reaction>
</comment>
<dbReference type="EMBL" id="CM035443">
    <property type="protein sequence ID" value="KAH7277749.1"/>
    <property type="molecule type" value="Genomic_DNA"/>
</dbReference>
<dbReference type="EMBL" id="CM035443">
    <property type="protein sequence ID" value="KAH7277751.1"/>
    <property type="molecule type" value="Genomic_DNA"/>
</dbReference>
<gene>
    <name evidence="8" type="ORF">KP509_38G005400</name>
</gene>
<dbReference type="InterPro" id="IPR051681">
    <property type="entry name" value="Ser/Thr_Kinases-Pseudokinases"/>
</dbReference>
<keyword evidence="9" id="KW-1185">Reference proteome</keyword>
<evidence type="ECO:0000256" key="3">
    <source>
        <dbReference type="ARBA" id="ARBA00022777"/>
    </source>
</evidence>
<evidence type="ECO:0000313" key="9">
    <source>
        <dbReference type="Proteomes" id="UP000825935"/>
    </source>
</evidence>
<dbReference type="SUPFAM" id="SSF56112">
    <property type="entry name" value="Protein kinase-like (PK-like)"/>
    <property type="match status" value="1"/>
</dbReference>
<comment type="catalytic activity">
    <reaction evidence="6">
        <text>L-seryl-[protein] + ATP = O-phospho-L-seryl-[protein] + ADP + H(+)</text>
        <dbReference type="Rhea" id="RHEA:17989"/>
        <dbReference type="Rhea" id="RHEA-COMP:9863"/>
        <dbReference type="Rhea" id="RHEA-COMP:11604"/>
        <dbReference type="ChEBI" id="CHEBI:15378"/>
        <dbReference type="ChEBI" id="CHEBI:29999"/>
        <dbReference type="ChEBI" id="CHEBI:30616"/>
        <dbReference type="ChEBI" id="CHEBI:83421"/>
        <dbReference type="ChEBI" id="CHEBI:456216"/>
        <dbReference type="EC" id="2.7.11.1"/>
    </reaction>
</comment>
<dbReference type="Gene3D" id="3.30.200.20">
    <property type="entry name" value="Phosphorylase Kinase, domain 1"/>
    <property type="match status" value="1"/>
</dbReference>
<organism evidence="8 9">
    <name type="scientific">Ceratopteris richardii</name>
    <name type="common">Triangle waterfern</name>
    <dbReference type="NCBI Taxonomy" id="49495"/>
    <lineage>
        <taxon>Eukaryota</taxon>
        <taxon>Viridiplantae</taxon>
        <taxon>Streptophyta</taxon>
        <taxon>Embryophyta</taxon>
        <taxon>Tracheophyta</taxon>
        <taxon>Polypodiopsida</taxon>
        <taxon>Polypodiidae</taxon>
        <taxon>Polypodiales</taxon>
        <taxon>Pteridineae</taxon>
        <taxon>Pteridaceae</taxon>
        <taxon>Parkerioideae</taxon>
        <taxon>Ceratopteris</taxon>
    </lineage>
</organism>
<reference evidence="8" key="1">
    <citation type="submission" date="2021-08" db="EMBL/GenBank/DDBJ databases">
        <title>WGS assembly of Ceratopteris richardii.</title>
        <authorList>
            <person name="Marchant D.B."/>
            <person name="Chen G."/>
            <person name="Jenkins J."/>
            <person name="Shu S."/>
            <person name="Leebens-Mack J."/>
            <person name="Grimwood J."/>
            <person name="Schmutz J."/>
            <person name="Soltis P."/>
            <person name="Soltis D."/>
            <person name="Chen Z.-H."/>
        </authorList>
    </citation>
    <scope>NUCLEOTIDE SEQUENCE</scope>
    <source>
        <strain evidence="8">Whitten #5841</strain>
        <tissue evidence="8">Leaf</tissue>
    </source>
</reference>
<dbReference type="GO" id="GO:0004674">
    <property type="term" value="F:protein serine/threonine kinase activity"/>
    <property type="evidence" value="ECO:0007669"/>
    <property type="project" value="UniProtKB-EC"/>
</dbReference>
<evidence type="ECO:0000256" key="5">
    <source>
        <dbReference type="ARBA" id="ARBA00047899"/>
    </source>
</evidence>
<dbReference type="AlphaFoldDB" id="A0A8T2Q259"/>
<dbReference type="PROSITE" id="PS00108">
    <property type="entry name" value="PROTEIN_KINASE_ST"/>
    <property type="match status" value="1"/>
</dbReference>
<keyword evidence="2" id="KW-0547">Nucleotide-binding</keyword>
<dbReference type="FunFam" id="3.30.200.20:FF:000034">
    <property type="entry name" value="Kinase suppressor of Ras 1"/>
    <property type="match status" value="1"/>
</dbReference>
<proteinExistence type="predicted"/>
<dbReference type="OrthoDB" id="4062651at2759"/>
<evidence type="ECO:0000313" key="8">
    <source>
        <dbReference type="EMBL" id="KAH7277750.1"/>
    </source>
</evidence>
<dbReference type="PROSITE" id="PS50011">
    <property type="entry name" value="PROTEIN_KINASE_DOM"/>
    <property type="match status" value="1"/>
</dbReference>
<dbReference type="InterPro" id="IPR001245">
    <property type="entry name" value="Ser-Thr/Tyr_kinase_cat_dom"/>
</dbReference>
<name>A0A8T2Q259_CERRI</name>
<keyword evidence="4" id="KW-0067">ATP-binding</keyword>
<evidence type="ECO:0000256" key="2">
    <source>
        <dbReference type="ARBA" id="ARBA00022741"/>
    </source>
</evidence>
<evidence type="ECO:0000259" key="7">
    <source>
        <dbReference type="PROSITE" id="PS50011"/>
    </source>
</evidence>
<protein>
    <recommendedName>
        <fullName evidence="7">Protein kinase domain-containing protein</fullName>
    </recommendedName>
</protein>
<dbReference type="GO" id="GO:0005524">
    <property type="term" value="F:ATP binding"/>
    <property type="evidence" value="ECO:0007669"/>
    <property type="project" value="UniProtKB-KW"/>
</dbReference>
<dbReference type="PANTHER" id="PTHR44329:SF277">
    <property type="entry name" value="SERINE_THREONINE-PROTEIN KINASE HT1-LIKE"/>
    <property type="match status" value="1"/>
</dbReference>
<dbReference type="InterPro" id="IPR011009">
    <property type="entry name" value="Kinase-like_dom_sf"/>
</dbReference>
<dbReference type="PRINTS" id="PR00109">
    <property type="entry name" value="TYRKINASE"/>
</dbReference>
<dbReference type="Proteomes" id="UP000825935">
    <property type="component" value="Chromosome 38"/>
</dbReference>
<evidence type="ECO:0000256" key="1">
    <source>
        <dbReference type="ARBA" id="ARBA00022679"/>
    </source>
</evidence>
<dbReference type="Pfam" id="PF07714">
    <property type="entry name" value="PK_Tyr_Ser-Thr"/>
    <property type="match status" value="1"/>
</dbReference>
<evidence type="ECO:0000256" key="4">
    <source>
        <dbReference type="ARBA" id="ARBA00022840"/>
    </source>
</evidence>
<evidence type="ECO:0000256" key="6">
    <source>
        <dbReference type="ARBA" id="ARBA00048679"/>
    </source>
</evidence>
<dbReference type="Gene3D" id="1.10.510.10">
    <property type="entry name" value="Transferase(Phosphotransferase) domain 1"/>
    <property type="match status" value="1"/>
</dbReference>
<dbReference type="InterPro" id="IPR000719">
    <property type="entry name" value="Prot_kinase_dom"/>
</dbReference>
<comment type="caution">
    <text evidence="8">The sequence shown here is derived from an EMBL/GenBank/DDBJ whole genome shotgun (WGS) entry which is preliminary data.</text>
</comment>
<dbReference type="CDD" id="cd13999">
    <property type="entry name" value="STKc_MAP3K-like"/>
    <property type="match status" value="1"/>
</dbReference>
<feature type="domain" description="Protein kinase" evidence="7">
    <location>
        <begin position="181"/>
        <end position="437"/>
    </location>
</feature>
<dbReference type="PANTHER" id="PTHR44329">
    <property type="entry name" value="SERINE/THREONINE-PROTEIN KINASE TNNI3K-RELATED"/>
    <property type="match status" value="1"/>
</dbReference>
<accession>A0A8T2Q259</accession>
<dbReference type="SMART" id="SM00220">
    <property type="entry name" value="S_TKc"/>
    <property type="match status" value="1"/>
</dbReference>
<keyword evidence="3" id="KW-0418">Kinase</keyword>
<sequence length="473" mass="53203">MPLIANNHTPRSSWVGRTRFSRSICYGSNSSFLSSTAGLLLEDSNPEEFVKVVHEDHGLSLNSRESMTDGMIPSSRKTVPHNRTIGSSLSFGNSKPLLYASNCIDASSEKNRKRQYGQHRRSMSLPSKRVDANAVDDEKTNCSTGRSYATNTTSWSEYIVCSGNGFAVEEAENWMIDLSNLFLGNKFAFGAFSRLYIGKYKESPVAVKVLRKSDENEKISVRIDRQFKTEVNVLSKVEHRNVVKFYGAFSKPPVSCIVMEYLPLGSVRSYLHNQQFPLSLKTVISMAVDVARGMEYLHSQGVIHRDLKSENLVISEDLCVKIIDFGVACFESENSPVTEDVGTYRWMAPEMFSKRCFSKKVDVYSFGIILWELLTGHVPFEEYTPVQAAFAKVHKQSRPPLPINCPSVLAHLMQQCWHGDPAKRPSFTKIVGVLEEMQGNILQNRSSARFHRPFNPVNGLLHCFGRGLSHHVL</sequence>
<dbReference type="InterPro" id="IPR008271">
    <property type="entry name" value="Ser/Thr_kinase_AS"/>
</dbReference>
<dbReference type="EMBL" id="CM035443">
    <property type="protein sequence ID" value="KAH7277750.1"/>
    <property type="molecule type" value="Genomic_DNA"/>
</dbReference>